<feature type="chain" id="PRO_5021883405" evidence="1">
    <location>
        <begin position="33"/>
        <end position="794"/>
    </location>
</feature>
<keyword evidence="3" id="KW-1185">Reference proteome</keyword>
<dbReference type="EMBL" id="CP036343">
    <property type="protein sequence ID" value="QDT92485.1"/>
    <property type="molecule type" value="Genomic_DNA"/>
</dbReference>
<dbReference type="GO" id="GO:0008233">
    <property type="term" value="F:peptidase activity"/>
    <property type="evidence" value="ECO:0007669"/>
    <property type="project" value="UniProtKB-KW"/>
</dbReference>
<dbReference type="InterPro" id="IPR009003">
    <property type="entry name" value="Peptidase_S1_PA"/>
</dbReference>
<protein>
    <submittedName>
        <fullName evidence="2">Serine endoprotease</fullName>
    </submittedName>
</protein>
<dbReference type="AlphaFoldDB" id="A0A517VHK6"/>
<organism evidence="2 3">
    <name type="scientific">Gimesia algae</name>
    <dbReference type="NCBI Taxonomy" id="2527971"/>
    <lineage>
        <taxon>Bacteria</taxon>
        <taxon>Pseudomonadati</taxon>
        <taxon>Planctomycetota</taxon>
        <taxon>Planctomycetia</taxon>
        <taxon>Planctomycetales</taxon>
        <taxon>Planctomycetaceae</taxon>
        <taxon>Gimesia</taxon>
    </lineage>
</organism>
<gene>
    <name evidence="2" type="ORF">Pan161_41520</name>
</gene>
<proteinExistence type="predicted"/>
<sequence length="794" mass="85373" precursor="true">MRVHSFPFRLTACWGLLLISAVTCLTAEWVHAADTKRIVTDEKANAISAAMESSLAGLPKLYASVSPSVVRVETEQNNNLTGVIVSSDGHLLVGNGFSVVNGSGSIDVKVHLSDGRTVTATAAGWSIEWRLAVMKINAAGPWPAIEVGSTKELNAGEPCLVIGYSRRGDMKYDSSPAARFGLIDRSVPARWFTTTCFPGSFEYPAVVGMDGRLLGVDSGKTGTQNHATAVDVFVAHRNDLFAGKNLDWVRFPPAPDSVYRTGVGDHPELLRMRKTDDVLGKAKPPTRMSDAQLSKVRQIAKQTTVRLVSKDQRTYDGEDDARWSGVIVSEDGYTLTCAHAGQLPGERFTVRLSDGRDAEGVALGSNPITDIGLVKITTPGAWPFAKIAASSTLKPGDPLVVAGYPAVDAQGNWTTERLPKIDVTAVEHPLYLLWYREFNNRLDYLGQGGMSGGGVFNEHGCYVAVYQGSGNARSEVARLQWDDLQRIESIDTAIGLPHPLRKRFVAPSKAVAQSVVELLVDSKPVSSGTILDADGWILTKASVLDGKVSCRLSDQSVVVAEKRAESQAHDLALLKVDASDLTTATFSDQEPPAMTQLLCAVGPRPMLNPGIVSVETRAIPPEPRWKGGATEETPDGVKLSRSRDLHLSGTKLRRGDIIVSLNGHATPDVAALTQVLETKLAGYCTGDLASVALRRKGEAMNVLTTLPPTTGANYWIMDSRDTPRRSGFAAVFDTDIELPQPEVGCPVIDVEGRIRGIAIASRGHVETRRGLTSVLPSHIVKRVIQQLMAEATSP</sequence>
<evidence type="ECO:0000313" key="3">
    <source>
        <dbReference type="Proteomes" id="UP000316855"/>
    </source>
</evidence>
<evidence type="ECO:0000256" key="1">
    <source>
        <dbReference type="SAM" id="SignalP"/>
    </source>
</evidence>
<dbReference type="RefSeq" id="WP_145230198.1">
    <property type="nucleotide sequence ID" value="NZ_CP036343.1"/>
</dbReference>
<dbReference type="GO" id="GO:0006508">
    <property type="term" value="P:proteolysis"/>
    <property type="evidence" value="ECO:0007669"/>
    <property type="project" value="UniProtKB-KW"/>
</dbReference>
<dbReference type="OrthoDB" id="222685at2"/>
<dbReference type="InterPro" id="IPR036034">
    <property type="entry name" value="PDZ_sf"/>
</dbReference>
<evidence type="ECO:0000313" key="2">
    <source>
        <dbReference type="EMBL" id="QDT92485.1"/>
    </source>
</evidence>
<keyword evidence="2" id="KW-0378">Hydrolase</keyword>
<dbReference type="KEGG" id="gax:Pan161_41520"/>
<keyword evidence="2" id="KW-0645">Protease</keyword>
<name>A0A517VHK6_9PLAN</name>
<accession>A0A517VHK6</accession>
<dbReference type="PANTHER" id="PTHR22939:SF129">
    <property type="entry name" value="SERINE PROTEASE HTRA2, MITOCHONDRIAL"/>
    <property type="match status" value="1"/>
</dbReference>
<dbReference type="Gene3D" id="2.40.10.120">
    <property type="match status" value="3"/>
</dbReference>
<dbReference type="SUPFAM" id="SSF50156">
    <property type="entry name" value="PDZ domain-like"/>
    <property type="match status" value="1"/>
</dbReference>
<dbReference type="PANTHER" id="PTHR22939">
    <property type="entry name" value="SERINE PROTEASE FAMILY S1C HTRA-RELATED"/>
    <property type="match status" value="1"/>
</dbReference>
<dbReference type="Proteomes" id="UP000316855">
    <property type="component" value="Chromosome"/>
</dbReference>
<dbReference type="Pfam" id="PF13365">
    <property type="entry name" value="Trypsin_2"/>
    <property type="match status" value="3"/>
</dbReference>
<dbReference type="SUPFAM" id="SSF50494">
    <property type="entry name" value="Trypsin-like serine proteases"/>
    <property type="match status" value="3"/>
</dbReference>
<feature type="signal peptide" evidence="1">
    <location>
        <begin position="1"/>
        <end position="32"/>
    </location>
</feature>
<keyword evidence="1" id="KW-0732">Signal</keyword>
<reference evidence="2 3" key="1">
    <citation type="submission" date="2019-02" db="EMBL/GenBank/DDBJ databases">
        <title>Deep-cultivation of Planctomycetes and their phenomic and genomic characterization uncovers novel biology.</title>
        <authorList>
            <person name="Wiegand S."/>
            <person name="Jogler M."/>
            <person name="Boedeker C."/>
            <person name="Pinto D."/>
            <person name="Vollmers J."/>
            <person name="Rivas-Marin E."/>
            <person name="Kohn T."/>
            <person name="Peeters S.H."/>
            <person name="Heuer A."/>
            <person name="Rast P."/>
            <person name="Oberbeckmann S."/>
            <person name="Bunk B."/>
            <person name="Jeske O."/>
            <person name="Meyerdierks A."/>
            <person name="Storesund J.E."/>
            <person name="Kallscheuer N."/>
            <person name="Luecker S."/>
            <person name="Lage O.M."/>
            <person name="Pohl T."/>
            <person name="Merkel B.J."/>
            <person name="Hornburger P."/>
            <person name="Mueller R.-W."/>
            <person name="Bruemmer F."/>
            <person name="Labrenz M."/>
            <person name="Spormann A.M."/>
            <person name="Op den Camp H."/>
            <person name="Overmann J."/>
            <person name="Amann R."/>
            <person name="Jetten M.S.M."/>
            <person name="Mascher T."/>
            <person name="Medema M.H."/>
            <person name="Devos D.P."/>
            <person name="Kaster A.-K."/>
            <person name="Ovreas L."/>
            <person name="Rohde M."/>
            <person name="Galperin M.Y."/>
            <person name="Jogler C."/>
        </authorList>
    </citation>
    <scope>NUCLEOTIDE SEQUENCE [LARGE SCALE GENOMIC DNA]</scope>
    <source>
        <strain evidence="2 3">Pan161</strain>
    </source>
</reference>